<dbReference type="GO" id="GO:0070545">
    <property type="term" value="C:PeBoW complex"/>
    <property type="evidence" value="ECO:0007669"/>
    <property type="project" value="TreeGrafter"/>
</dbReference>
<sequence>MVQKYLKPHKKFISRSKIKDLLFLEDKEFDELVTLLGIFPYVAKKSQKLDITSDFYYKISDYEKIKSSEIFKTFKSNKSKLRKKEKYEKQGLFTKASKFQEEEYNFINLLKDRFNSFGKAVDEMSSSLSSLCLANKLELDDEIPKVLEDFKNFVIENKLLTKGFMSKKGVYYQVNIQNIKVIWLNPYNGDNLKEIIEIKKDEPVKFKWSELNFLDFASEEEDESSEIEYVKSDKLDVSLLSYAIPFQKYHLKLVLHKLNLMSLKQENNIFEGLKFSIFCDNLVDDLIFVIKSCSGLIDDVNFDICLGENFDEILEDKFYCHPQYVFDCLNSGCKLDIKKYLVGKSLPKHKSPFELGNFVDPDALISLSKNKRNKLQDIIDGFEDVHYKNKKQQ</sequence>
<dbReference type="GeneID" id="90540105"/>
<dbReference type="RefSeq" id="XP_065328448.1">
    <property type="nucleotide sequence ID" value="XM_065472376.1"/>
</dbReference>
<evidence type="ECO:0000256" key="1">
    <source>
        <dbReference type="ARBA" id="ARBA00004123"/>
    </source>
</evidence>
<evidence type="ECO:0000313" key="3">
    <source>
        <dbReference type="Proteomes" id="UP001334084"/>
    </source>
</evidence>
<protein>
    <submittedName>
        <fullName evidence="2">Pescadillo-like protein</fullName>
    </submittedName>
</protein>
<dbReference type="EMBL" id="CP142726">
    <property type="protein sequence ID" value="WUR02303.1"/>
    <property type="molecule type" value="Genomic_DNA"/>
</dbReference>
<dbReference type="PANTHER" id="PTHR12221:SF6">
    <property type="entry name" value="PESCADILLO HOMOLOG"/>
    <property type="match status" value="1"/>
</dbReference>
<comment type="subcellular location">
    <subcellularLocation>
        <location evidence="1">Nucleus</location>
    </subcellularLocation>
</comment>
<name>A0AAX4J8R7_9MICR</name>
<reference evidence="2" key="1">
    <citation type="journal article" date="2024" name="BMC Genomics">
        <title>Functional annotation of a divergent genome using sequence and structure-based similarity.</title>
        <authorList>
            <person name="Svedberg D."/>
            <person name="Winiger R.R."/>
            <person name="Berg A."/>
            <person name="Sharma H."/>
            <person name="Tellgren-Roth C."/>
            <person name="Debrunner-Vossbrinck B.A."/>
            <person name="Vossbrinck C.R."/>
            <person name="Barandun J."/>
        </authorList>
    </citation>
    <scope>NUCLEOTIDE SEQUENCE</scope>
    <source>
        <strain evidence="2">Illinois isolate</strain>
    </source>
</reference>
<dbReference type="InterPro" id="IPR036420">
    <property type="entry name" value="BRCT_dom_sf"/>
</dbReference>
<accession>A0AAX4J8R7</accession>
<dbReference type="GO" id="GO:0003723">
    <property type="term" value="F:RNA binding"/>
    <property type="evidence" value="ECO:0007669"/>
    <property type="project" value="TreeGrafter"/>
</dbReference>
<dbReference type="GO" id="GO:0000463">
    <property type="term" value="P:maturation of LSU-rRNA from tricistronic rRNA transcript (SSU-rRNA, 5.8S rRNA, LSU-rRNA)"/>
    <property type="evidence" value="ECO:0007669"/>
    <property type="project" value="TreeGrafter"/>
</dbReference>
<dbReference type="Pfam" id="PF06732">
    <property type="entry name" value="Pescadillo_N"/>
    <property type="match status" value="1"/>
</dbReference>
<dbReference type="KEGG" id="vnx:VNE69_01241"/>
<evidence type="ECO:0000313" key="2">
    <source>
        <dbReference type="EMBL" id="WUR02303.1"/>
    </source>
</evidence>
<organism evidence="2 3">
    <name type="scientific">Vairimorpha necatrix</name>
    <dbReference type="NCBI Taxonomy" id="6039"/>
    <lineage>
        <taxon>Eukaryota</taxon>
        <taxon>Fungi</taxon>
        <taxon>Fungi incertae sedis</taxon>
        <taxon>Microsporidia</taxon>
        <taxon>Nosematidae</taxon>
        <taxon>Vairimorpha</taxon>
    </lineage>
</organism>
<keyword evidence="3" id="KW-1185">Reference proteome</keyword>
<gene>
    <name evidence="2" type="ORF">VNE69_01241</name>
</gene>
<dbReference type="InterPro" id="IPR010613">
    <property type="entry name" value="PES"/>
</dbReference>
<dbReference type="Proteomes" id="UP001334084">
    <property type="component" value="Chromosome 1"/>
</dbReference>
<dbReference type="SUPFAM" id="SSF52113">
    <property type="entry name" value="BRCT domain"/>
    <property type="match status" value="1"/>
</dbReference>
<dbReference type="AlphaFoldDB" id="A0AAX4J8R7"/>
<proteinExistence type="predicted"/>
<dbReference type="PANTHER" id="PTHR12221">
    <property type="entry name" value="PESCADILLO - RELATED"/>
    <property type="match status" value="1"/>
</dbReference>